<sequence length="433" mass="45063">MSSSEGIADHQPRVPTARVLLLGLNGLFYALLLVGLVGSGRPAAWVLGAVLALVYALGLRRPAERRRVLGWLAAVAGLWAALVVVAPTAAYVAFPLYFVVLHLLPRAWSAAAVAAITATVVATQATTSGGLTAAKVIGPCAGAVVAVLTAYGYLGLYREGRRRQQLIDELVRAQAELAASQRAAGRLAERQRLAREIHDTLAQGLSSIVLLARGAEKGLPEAAAASVREIRDTASANLAEARRFVAALTPPALEDATLGEALRRIAAGHPRAVFRVDGEPYPLAMEAEVALLRATQEALANVERHAHADRAAVTLAYHDDQVTLDVFDDGVGFDEVAFAEGALEHGGLAGEPGRSRFGLHGMRERIAELGGTLTIESARGEGTAVAVALPVQRLGMPDGDMAPSEDAAPTRIDPDQVGGGRAGFGAVPGEAIG</sequence>
<dbReference type="RefSeq" id="WP_344670517.1">
    <property type="nucleotide sequence ID" value="NZ_BAAAQN010000062.1"/>
</dbReference>
<dbReference type="Pfam" id="PF07730">
    <property type="entry name" value="HisKA_3"/>
    <property type="match status" value="1"/>
</dbReference>
<dbReference type="Gene3D" id="3.30.565.10">
    <property type="entry name" value="Histidine kinase-like ATPase, C-terminal domain"/>
    <property type="match status" value="1"/>
</dbReference>
<name>A0ABP5GUK0_9ACTN</name>
<dbReference type="SUPFAM" id="SSF55874">
    <property type="entry name" value="ATPase domain of HSP90 chaperone/DNA topoisomerase II/histidine kinase"/>
    <property type="match status" value="1"/>
</dbReference>
<dbReference type="InterPro" id="IPR017205">
    <property type="entry name" value="Sig_transdc_His_kinase_ChrS"/>
</dbReference>
<dbReference type="Gene3D" id="1.20.5.1930">
    <property type="match status" value="1"/>
</dbReference>
<keyword evidence="6" id="KW-0472">Membrane</keyword>
<evidence type="ECO:0000256" key="4">
    <source>
        <dbReference type="SAM" id="Coils"/>
    </source>
</evidence>
<proteinExistence type="predicted"/>
<evidence type="ECO:0000256" key="5">
    <source>
        <dbReference type="SAM" id="MobiDB-lite"/>
    </source>
</evidence>
<organism evidence="8 9">
    <name type="scientific">Catenulispora yoronensis</name>
    <dbReference type="NCBI Taxonomy" id="450799"/>
    <lineage>
        <taxon>Bacteria</taxon>
        <taxon>Bacillati</taxon>
        <taxon>Actinomycetota</taxon>
        <taxon>Actinomycetes</taxon>
        <taxon>Catenulisporales</taxon>
        <taxon>Catenulisporaceae</taxon>
        <taxon>Catenulispora</taxon>
    </lineage>
</organism>
<evidence type="ECO:0000256" key="6">
    <source>
        <dbReference type="SAM" id="Phobius"/>
    </source>
</evidence>
<dbReference type="InterPro" id="IPR011712">
    <property type="entry name" value="Sig_transdc_His_kin_sub3_dim/P"/>
</dbReference>
<evidence type="ECO:0000256" key="2">
    <source>
        <dbReference type="ARBA" id="ARBA00022777"/>
    </source>
</evidence>
<accession>A0ABP5GUK0</accession>
<feature type="compositionally biased region" description="Low complexity" evidence="5">
    <location>
        <begin position="424"/>
        <end position="433"/>
    </location>
</feature>
<dbReference type="InterPro" id="IPR050482">
    <property type="entry name" value="Sensor_HK_TwoCompSys"/>
</dbReference>
<keyword evidence="1 8" id="KW-0808">Transferase</keyword>
<feature type="transmembrane region" description="Helical" evidence="6">
    <location>
        <begin position="136"/>
        <end position="156"/>
    </location>
</feature>
<reference evidence="9" key="1">
    <citation type="journal article" date="2019" name="Int. J. Syst. Evol. Microbiol.">
        <title>The Global Catalogue of Microorganisms (GCM) 10K type strain sequencing project: providing services to taxonomists for standard genome sequencing and annotation.</title>
        <authorList>
            <consortium name="The Broad Institute Genomics Platform"/>
            <consortium name="The Broad Institute Genome Sequencing Center for Infectious Disease"/>
            <person name="Wu L."/>
            <person name="Ma J."/>
        </authorList>
    </citation>
    <scope>NUCLEOTIDE SEQUENCE [LARGE SCALE GENOMIC DNA]</scope>
    <source>
        <strain evidence="9">JCM 16014</strain>
    </source>
</reference>
<keyword evidence="4" id="KW-0175">Coiled coil</keyword>
<dbReference type="EMBL" id="BAAAQN010000062">
    <property type="protein sequence ID" value="GAA2055679.1"/>
    <property type="molecule type" value="Genomic_DNA"/>
</dbReference>
<feature type="domain" description="Histidine kinase/HSP90-like ATPase" evidence="7">
    <location>
        <begin position="286"/>
        <end position="393"/>
    </location>
</feature>
<dbReference type="Pfam" id="PF02518">
    <property type="entry name" value="HATPase_c"/>
    <property type="match status" value="1"/>
</dbReference>
<dbReference type="PANTHER" id="PTHR24421">
    <property type="entry name" value="NITRATE/NITRITE SENSOR PROTEIN NARX-RELATED"/>
    <property type="match status" value="1"/>
</dbReference>
<feature type="transmembrane region" description="Helical" evidence="6">
    <location>
        <begin position="43"/>
        <end position="59"/>
    </location>
</feature>
<dbReference type="PANTHER" id="PTHR24421:SF62">
    <property type="entry name" value="SENSORY TRANSDUCTION HISTIDINE KINASE"/>
    <property type="match status" value="1"/>
</dbReference>
<keyword evidence="9" id="KW-1185">Reference proteome</keyword>
<dbReference type="Proteomes" id="UP001500751">
    <property type="component" value="Unassembled WGS sequence"/>
</dbReference>
<feature type="transmembrane region" description="Helical" evidence="6">
    <location>
        <begin position="71"/>
        <end position="94"/>
    </location>
</feature>
<evidence type="ECO:0000259" key="7">
    <source>
        <dbReference type="SMART" id="SM00387"/>
    </source>
</evidence>
<dbReference type="InterPro" id="IPR036890">
    <property type="entry name" value="HATPase_C_sf"/>
</dbReference>
<evidence type="ECO:0000256" key="3">
    <source>
        <dbReference type="ARBA" id="ARBA00023012"/>
    </source>
</evidence>
<keyword evidence="6" id="KW-1133">Transmembrane helix</keyword>
<dbReference type="SMART" id="SM00387">
    <property type="entry name" value="HATPase_c"/>
    <property type="match status" value="1"/>
</dbReference>
<keyword evidence="3" id="KW-0902">Two-component regulatory system</keyword>
<dbReference type="GO" id="GO:0016301">
    <property type="term" value="F:kinase activity"/>
    <property type="evidence" value="ECO:0007669"/>
    <property type="project" value="UniProtKB-KW"/>
</dbReference>
<keyword evidence="2 8" id="KW-0418">Kinase</keyword>
<dbReference type="CDD" id="cd16917">
    <property type="entry name" value="HATPase_UhpB-NarQ-NarX-like"/>
    <property type="match status" value="1"/>
</dbReference>
<feature type="region of interest" description="Disordered" evidence="5">
    <location>
        <begin position="398"/>
        <end position="433"/>
    </location>
</feature>
<evidence type="ECO:0000313" key="8">
    <source>
        <dbReference type="EMBL" id="GAA2055679.1"/>
    </source>
</evidence>
<feature type="coiled-coil region" evidence="4">
    <location>
        <begin position="163"/>
        <end position="190"/>
    </location>
</feature>
<comment type="caution">
    <text evidence="8">The sequence shown here is derived from an EMBL/GenBank/DDBJ whole genome shotgun (WGS) entry which is preliminary data.</text>
</comment>
<feature type="transmembrane region" description="Helical" evidence="6">
    <location>
        <begin position="19"/>
        <end position="37"/>
    </location>
</feature>
<dbReference type="PIRSF" id="PIRSF037434">
    <property type="entry name" value="STHK_ChrS"/>
    <property type="match status" value="1"/>
</dbReference>
<evidence type="ECO:0000313" key="9">
    <source>
        <dbReference type="Proteomes" id="UP001500751"/>
    </source>
</evidence>
<gene>
    <name evidence="8" type="ORF">GCM10009839_75570</name>
</gene>
<protein>
    <submittedName>
        <fullName evidence="8">Sensor histidine kinase</fullName>
    </submittedName>
</protein>
<keyword evidence="6" id="KW-0812">Transmembrane</keyword>
<evidence type="ECO:0000256" key="1">
    <source>
        <dbReference type="ARBA" id="ARBA00022679"/>
    </source>
</evidence>
<dbReference type="InterPro" id="IPR003594">
    <property type="entry name" value="HATPase_dom"/>
</dbReference>